<evidence type="ECO:0000313" key="6">
    <source>
        <dbReference type="EMBL" id="CAK9875365.1"/>
    </source>
</evidence>
<evidence type="ECO:0000313" key="7">
    <source>
        <dbReference type="Proteomes" id="UP001497522"/>
    </source>
</evidence>
<evidence type="ECO:0000256" key="3">
    <source>
        <dbReference type="ARBA" id="ARBA00022723"/>
    </source>
</evidence>
<comment type="similarity">
    <text evidence="2">Belongs to the zinc-containing alcohol dehydrogenase family.</text>
</comment>
<dbReference type="PANTHER" id="PTHR43161">
    <property type="entry name" value="SORBITOL DEHYDROGENASE"/>
    <property type="match status" value="1"/>
</dbReference>
<keyword evidence="7" id="KW-1185">Reference proteome</keyword>
<proteinExistence type="inferred from homology"/>
<comment type="cofactor">
    <cofactor evidence="1">
        <name>Zn(2+)</name>
        <dbReference type="ChEBI" id="CHEBI:29105"/>
    </cofactor>
</comment>
<protein>
    <submittedName>
        <fullName evidence="6">Uncharacterized protein</fullName>
    </submittedName>
</protein>
<evidence type="ECO:0000256" key="1">
    <source>
        <dbReference type="ARBA" id="ARBA00001947"/>
    </source>
</evidence>
<name>A0ABP1BJD4_9BRYO</name>
<keyword evidence="3" id="KW-0479">Metal-binding</keyword>
<evidence type="ECO:0000256" key="5">
    <source>
        <dbReference type="ARBA" id="ARBA00023002"/>
    </source>
</evidence>
<organism evidence="6 7">
    <name type="scientific">Sphagnum jensenii</name>
    <dbReference type="NCBI Taxonomy" id="128206"/>
    <lineage>
        <taxon>Eukaryota</taxon>
        <taxon>Viridiplantae</taxon>
        <taxon>Streptophyta</taxon>
        <taxon>Embryophyta</taxon>
        <taxon>Bryophyta</taxon>
        <taxon>Sphagnophytina</taxon>
        <taxon>Sphagnopsida</taxon>
        <taxon>Sphagnales</taxon>
        <taxon>Sphagnaceae</taxon>
        <taxon>Sphagnum</taxon>
    </lineage>
</organism>
<accession>A0ABP1BJD4</accession>
<keyword evidence="5" id="KW-0560">Oxidoreductase</keyword>
<evidence type="ECO:0000256" key="4">
    <source>
        <dbReference type="ARBA" id="ARBA00022833"/>
    </source>
</evidence>
<gene>
    <name evidence="6" type="ORF">CSSPJE1EN2_LOCUS17614</name>
</gene>
<dbReference type="Proteomes" id="UP001497522">
    <property type="component" value="Chromosome 4"/>
</dbReference>
<evidence type="ECO:0000256" key="2">
    <source>
        <dbReference type="ARBA" id="ARBA00008072"/>
    </source>
</evidence>
<reference evidence="6" key="1">
    <citation type="submission" date="2024-03" db="EMBL/GenBank/DDBJ databases">
        <authorList>
            <consortium name="ELIXIR-Norway"/>
            <consortium name="Elixir Norway"/>
        </authorList>
    </citation>
    <scope>NUCLEOTIDE SEQUENCE</scope>
</reference>
<dbReference type="PANTHER" id="PTHR43161:SF9">
    <property type="entry name" value="SORBITOL DEHYDROGENASE"/>
    <property type="match status" value="1"/>
</dbReference>
<dbReference type="EMBL" id="OZ023705">
    <property type="protein sequence ID" value="CAK9875365.1"/>
    <property type="molecule type" value="Genomic_DNA"/>
</dbReference>
<dbReference type="Gene3D" id="3.90.180.10">
    <property type="entry name" value="Medium-chain alcohol dehydrogenases, catalytic domain"/>
    <property type="match status" value="1"/>
</dbReference>
<sequence length="142" mass="15913">MLAAHAFRSPKVVIADISVEQLNITTELGADATVLVSTDLKVRIEFRFMLISNVRLLTLDWEGWMDANQFLTTVSVFCYCNTYPLSLDLISGQINVKPLITTRFGFSESKVKNAFETSAEGGSAIKVKFSFYYVCTLLMHVK</sequence>
<keyword evidence="4" id="KW-0862">Zinc</keyword>